<evidence type="ECO:0000256" key="1">
    <source>
        <dbReference type="SAM" id="Phobius"/>
    </source>
</evidence>
<dbReference type="PATRIC" id="fig|1423733.4.peg.2628"/>
<feature type="transmembrane region" description="Helical" evidence="1">
    <location>
        <begin position="24"/>
        <end position="51"/>
    </location>
</feature>
<evidence type="ECO:0000313" key="2">
    <source>
        <dbReference type="EMBL" id="KRM75320.1"/>
    </source>
</evidence>
<sequence>MTGIILTHRSIHLFGDTIDLRGGAYTFAFLGIILLFCFAVTAVFAISMVLIQNRKRDRLIEQWPTFDPLDERNRETELTKFMTKRFGEEKFRQNVRLYRVQPDQNLDTHELAKMGQVDKEKVLAERQAEREALEEVGDRHA</sequence>
<keyword evidence="1" id="KW-0472">Membrane</keyword>
<organism evidence="2 3">
    <name type="scientific">Secundilactobacillus collinoides DSM 20515 = JCM 1123</name>
    <dbReference type="NCBI Taxonomy" id="1423733"/>
    <lineage>
        <taxon>Bacteria</taxon>
        <taxon>Bacillati</taxon>
        <taxon>Bacillota</taxon>
        <taxon>Bacilli</taxon>
        <taxon>Lactobacillales</taxon>
        <taxon>Lactobacillaceae</taxon>
        <taxon>Secundilactobacillus</taxon>
    </lineage>
</organism>
<dbReference type="AlphaFoldDB" id="A0A0R2B7J4"/>
<accession>A0A0R2B7J4</accession>
<reference evidence="2 3" key="1">
    <citation type="journal article" date="2015" name="Genome Announc.">
        <title>Expanding the biotechnology potential of lactobacilli through comparative genomics of 213 strains and associated genera.</title>
        <authorList>
            <person name="Sun Z."/>
            <person name="Harris H.M."/>
            <person name="McCann A."/>
            <person name="Guo C."/>
            <person name="Argimon S."/>
            <person name="Zhang W."/>
            <person name="Yang X."/>
            <person name="Jeffery I.B."/>
            <person name="Cooney J.C."/>
            <person name="Kagawa T.F."/>
            <person name="Liu W."/>
            <person name="Song Y."/>
            <person name="Salvetti E."/>
            <person name="Wrobel A."/>
            <person name="Rasinkangas P."/>
            <person name="Parkhill J."/>
            <person name="Rea M.C."/>
            <person name="O'Sullivan O."/>
            <person name="Ritari J."/>
            <person name="Douillard F.P."/>
            <person name="Paul Ross R."/>
            <person name="Yang R."/>
            <person name="Briner A.E."/>
            <person name="Felis G.E."/>
            <person name="de Vos W.M."/>
            <person name="Barrangou R."/>
            <person name="Klaenhammer T.R."/>
            <person name="Caufield P.W."/>
            <person name="Cui Y."/>
            <person name="Zhang H."/>
            <person name="O'Toole P.W."/>
        </authorList>
    </citation>
    <scope>NUCLEOTIDE SEQUENCE [LARGE SCALE GENOMIC DNA]</scope>
    <source>
        <strain evidence="2 3">DSM 20515</strain>
    </source>
</reference>
<comment type="caution">
    <text evidence="2">The sequence shown here is derived from an EMBL/GenBank/DDBJ whole genome shotgun (WGS) entry which is preliminary data.</text>
</comment>
<proteinExistence type="predicted"/>
<dbReference type="Proteomes" id="UP000051845">
    <property type="component" value="Unassembled WGS sequence"/>
</dbReference>
<dbReference type="EMBL" id="AYYR01000054">
    <property type="protein sequence ID" value="KRM75320.1"/>
    <property type="molecule type" value="Genomic_DNA"/>
</dbReference>
<gene>
    <name evidence="2" type="ORF">FC82_GL002513</name>
</gene>
<protein>
    <submittedName>
        <fullName evidence="2">Uncharacterized protein</fullName>
    </submittedName>
</protein>
<keyword evidence="1" id="KW-1133">Transmembrane helix</keyword>
<keyword evidence="1" id="KW-0812">Transmembrane</keyword>
<name>A0A0R2B7J4_SECCO</name>
<evidence type="ECO:0000313" key="3">
    <source>
        <dbReference type="Proteomes" id="UP000051845"/>
    </source>
</evidence>